<evidence type="ECO:0000313" key="1">
    <source>
        <dbReference type="EMBL" id="MPM41204.1"/>
    </source>
</evidence>
<reference evidence="1" key="1">
    <citation type="submission" date="2019-08" db="EMBL/GenBank/DDBJ databases">
        <authorList>
            <person name="Kucharzyk K."/>
            <person name="Murdoch R.W."/>
            <person name="Higgins S."/>
            <person name="Loffler F."/>
        </authorList>
    </citation>
    <scope>NUCLEOTIDE SEQUENCE</scope>
</reference>
<evidence type="ECO:0008006" key="2">
    <source>
        <dbReference type="Google" id="ProtNLM"/>
    </source>
</evidence>
<dbReference type="EMBL" id="VSSQ01009283">
    <property type="protein sequence ID" value="MPM41204.1"/>
    <property type="molecule type" value="Genomic_DNA"/>
</dbReference>
<protein>
    <recommendedName>
        <fullName evidence="2">Zinc/iron-chelating domain-containing protein</fullName>
    </recommendedName>
</protein>
<sequence>MENRAIKVIIEKDKPCVCGSGIDFENCCMKKNHRYEGLLKEDGTYGIYDETEFVTAAKSLLSFIDLRVEKENLKLTFDSSSKKLNKLYDKLGNTLKPIHKASSCREGCSHCCHLLVLTSKLEYEIIKNFIEVNFSNEDKEKLNTKINDIKDILKVLEHKDESFTSDSYNIYNKEDIPCAFLGDNNHCTIYSVRPFICRKYLVLNDPIVCEDHSKKTTQYYAKYLTTVKNAIGKLNKLTYDNLAYNHLLSWFLEE</sequence>
<dbReference type="InterPro" id="IPR005358">
    <property type="entry name" value="Puta_zinc/iron-chelating_dom"/>
</dbReference>
<dbReference type="AlphaFoldDB" id="A0A644ZUF4"/>
<dbReference type="InterPro" id="IPR004027">
    <property type="entry name" value="SEC_C_motif"/>
</dbReference>
<gene>
    <name evidence="1" type="ORF">SDC9_87854</name>
</gene>
<proteinExistence type="predicted"/>
<accession>A0A644ZUF4</accession>
<comment type="caution">
    <text evidence="1">The sequence shown here is derived from an EMBL/GenBank/DDBJ whole genome shotgun (WGS) entry which is preliminary data.</text>
</comment>
<dbReference type="Pfam" id="PF03692">
    <property type="entry name" value="CxxCxxCC"/>
    <property type="match status" value="1"/>
</dbReference>
<organism evidence="1">
    <name type="scientific">bioreactor metagenome</name>
    <dbReference type="NCBI Taxonomy" id="1076179"/>
    <lineage>
        <taxon>unclassified sequences</taxon>
        <taxon>metagenomes</taxon>
        <taxon>ecological metagenomes</taxon>
    </lineage>
</organism>
<dbReference type="Pfam" id="PF02810">
    <property type="entry name" value="SEC-C"/>
    <property type="match status" value="1"/>
</dbReference>
<name>A0A644ZUF4_9ZZZZ</name>